<gene>
    <name evidence="2" type="ORF">LSH36_486g06050</name>
</gene>
<evidence type="ECO:0000313" key="2">
    <source>
        <dbReference type="EMBL" id="KAK2148731.1"/>
    </source>
</evidence>
<keyword evidence="3" id="KW-1185">Reference proteome</keyword>
<dbReference type="AlphaFoldDB" id="A0AAD9JA24"/>
<name>A0AAD9JA24_9ANNE</name>
<organism evidence="2 3">
    <name type="scientific">Paralvinella palmiformis</name>
    <dbReference type="NCBI Taxonomy" id="53620"/>
    <lineage>
        <taxon>Eukaryota</taxon>
        <taxon>Metazoa</taxon>
        <taxon>Spiralia</taxon>
        <taxon>Lophotrochozoa</taxon>
        <taxon>Annelida</taxon>
        <taxon>Polychaeta</taxon>
        <taxon>Sedentaria</taxon>
        <taxon>Canalipalpata</taxon>
        <taxon>Terebellida</taxon>
        <taxon>Terebelliformia</taxon>
        <taxon>Alvinellidae</taxon>
        <taxon>Paralvinella</taxon>
    </lineage>
</organism>
<proteinExistence type="predicted"/>
<evidence type="ECO:0000313" key="3">
    <source>
        <dbReference type="Proteomes" id="UP001208570"/>
    </source>
</evidence>
<dbReference type="Proteomes" id="UP001208570">
    <property type="component" value="Unassembled WGS sequence"/>
</dbReference>
<keyword evidence="1" id="KW-0812">Transmembrane</keyword>
<accession>A0AAD9JA24</accession>
<dbReference type="EMBL" id="JAODUP010000486">
    <property type="protein sequence ID" value="KAK2148731.1"/>
    <property type="molecule type" value="Genomic_DNA"/>
</dbReference>
<feature type="transmembrane region" description="Helical" evidence="1">
    <location>
        <begin position="401"/>
        <end position="427"/>
    </location>
</feature>
<sequence>MSVLCLPLAAYLTLSSHTLIMNTLAVYSIFIISITEILPTTVADEDLSVLSKGLSCLVGTYSRIVDTDCYSTVDGNASAYTPPTGRGWVVVTMPTVAMVSHVGLLFTIMEDGELEFTLHVPADGGESQGRLSIIHMAGGTYYASFKVYPVITNSLTLNWETLQPLAILDTRIIGQTEGLTRVVPEDIQCNNYQERQCSNVIDGNLLTTLFLMTGTTLSLQFNAGEGISHLAFYSHQHQPRTSKIKITLTFIEMNTTSGETVDIELRNQGWEDTSKWQVVELPKTFRVPLTLLVVAVGDRYATLSEMQFFLVEGKPITTGKGVPPLRYDVRFIHELNTMNADWSETNPSRKTVNHETYMVADKQTASRLDEFLSSTEVTASVAMSTDYTEFTVTSSTPLLRWFIYLSVIVAIFVLVLVVVVVLILVVLRMRQGQYTPGRRRRIVLPNTDNLSPAVSVVTPTRGYFHLTLNSQSSDLEPYVGVSPIHTTTFSQKLPYQFSAETNENRRMSCGETGVEKM</sequence>
<keyword evidence="1" id="KW-1133">Transmembrane helix</keyword>
<evidence type="ECO:0000256" key="1">
    <source>
        <dbReference type="SAM" id="Phobius"/>
    </source>
</evidence>
<keyword evidence="1" id="KW-0472">Membrane</keyword>
<comment type="caution">
    <text evidence="2">The sequence shown here is derived from an EMBL/GenBank/DDBJ whole genome shotgun (WGS) entry which is preliminary data.</text>
</comment>
<protein>
    <submittedName>
        <fullName evidence="2">Uncharacterized protein</fullName>
    </submittedName>
</protein>
<reference evidence="2" key="1">
    <citation type="journal article" date="2023" name="Mol. Biol. Evol.">
        <title>Third-Generation Sequencing Reveals the Adaptive Role of the Epigenome in Three Deep-Sea Polychaetes.</title>
        <authorList>
            <person name="Perez M."/>
            <person name="Aroh O."/>
            <person name="Sun Y."/>
            <person name="Lan Y."/>
            <person name="Juniper S.K."/>
            <person name="Young C.R."/>
            <person name="Angers B."/>
            <person name="Qian P.Y."/>
        </authorList>
    </citation>
    <scope>NUCLEOTIDE SEQUENCE</scope>
    <source>
        <strain evidence="2">P08H-3</strain>
    </source>
</reference>